<gene>
    <name evidence="7" type="ORF">PLXY2_LOCUS10521</name>
</gene>
<dbReference type="PANTHER" id="PTHR24064">
    <property type="entry name" value="SOLUTE CARRIER FAMILY 22 MEMBER"/>
    <property type="match status" value="1"/>
</dbReference>
<keyword evidence="4 5" id="KW-0472">Membrane</keyword>
<evidence type="ECO:0000259" key="6">
    <source>
        <dbReference type="PROSITE" id="PS50850"/>
    </source>
</evidence>
<comment type="caution">
    <text evidence="7">The sequence shown here is derived from an EMBL/GenBank/DDBJ whole genome shotgun (WGS) entry which is preliminary data.</text>
</comment>
<feature type="transmembrane region" description="Helical" evidence="5">
    <location>
        <begin position="199"/>
        <end position="219"/>
    </location>
</feature>
<evidence type="ECO:0000256" key="2">
    <source>
        <dbReference type="ARBA" id="ARBA00022692"/>
    </source>
</evidence>
<dbReference type="GO" id="GO:0022857">
    <property type="term" value="F:transmembrane transporter activity"/>
    <property type="evidence" value="ECO:0007669"/>
    <property type="project" value="InterPro"/>
</dbReference>
<evidence type="ECO:0000313" key="8">
    <source>
        <dbReference type="Proteomes" id="UP000653454"/>
    </source>
</evidence>
<evidence type="ECO:0000256" key="1">
    <source>
        <dbReference type="ARBA" id="ARBA00004141"/>
    </source>
</evidence>
<feature type="transmembrane region" description="Helical" evidence="5">
    <location>
        <begin position="515"/>
        <end position="536"/>
    </location>
</feature>
<feature type="transmembrane region" description="Helical" evidence="5">
    <location>
        <begin position="372"/>
        <end position="390"/>
    </location>
</feature>
<evidence type="ECO:0000313" key="7">
    <source>
        <dbReference type="EMBL" id="CAG9132188.1"/>
    </source>
</evidence>
<dbReference type="SUPFAM" id="SSF103473">
    <property type="entry name" value="MFS general substrate transporter"/>
    <property type="match status" value="1"/>
</dbReference>
<organism evidence="7 8">
    <name type="scientific">Plutella xylostella</name>
    <name type="common">Diamondback moth</name>
    <name type="synonym">Plutella maculipennis</name>
    <dbReference type="NCBI Taxonomy" id="51655"/>
    <lineage>
        <taxon>Eukaryota</taxon>
        <taxon>Metazoa</taxon>
        <taxon>Ecdysozoa</taxon>
        <taxon>Arthropoda</taxon>
        <taxon>Hexapoda</taxon>
        <taxon>Insecta</taxon>
        <taxon>Pterygota</taxon>
        <taxon>Neoptera</taxon>
        <taxon>Endopterygota</taxon>
        <taxon>Lepidoptera</taxon>
        <taxon>Glossata</taxon>
        <taxon>Ditrysia</taxon>
        <taxon>Yponomeutoidea</taxon>
        <taxon>Plutellidae</taxon>
        <taxon>Plutella</taxon>
    </lineage>
</organism>
<dbReference type="Gene3D" id="1.20.1250.20">
    <property type="entry name" value="MFS general substrate transporter like domains"/>
    <property type="match status" value="1"/>
</dbReference>
<feature type="domain" description="Major facilitator superfamily (MFS) profile" evidence="6">
    <location>
        <begin position="116"/>
        <end position="541"/>
    </location>
</feature>
<dbReference type="EMBL" id="CAJHNJ030000047">
    <property type="protein sequence ID" value="CAG9132188.1"/>
    <property type="molecule type" value="Genomic_DNA"/>
</dbReference>
<reference evidence="7" key="1">
    <citation type="submission" date="2020-11" db="EMBL/GenBank/DDBJ databases">
        <authorList>
            <person name="Whiteford S."/>
        </authorList>
    </citation>
    <scope>NUCLEOTIDE SEQUENCE</scope>
</reference>
<dbReference type="GO" id="GO:0016020">
    <property type="term" value="C:membrane"/>
    <property type="evidence" value="ECO:0007669"/>
    <property type="project" value="UniProtKB-SubCell"/>
</dbReference>
<keyword evidence="8" id="KW-1185">Reference proteome</keyword>
<evidence type="ECO:0000256" key="5">
    <source>
        <dbReference type="SAM" id="Phobius"/>
    </source>
</evidence>
<dbReference type="AlphaFoldDB" id="A0A8S4FYH8"/>
<dbReference type="Pfam" id="PF00083">
    <property type="entry name" value="Sugar_tr"/>
    <property type="match status" value="1"/>
</dbReference>
<feature type="transmembrane region" description="Helical" evidence="5">
    <location>
        <begin position="287"/>
        <end position="307"/>
    </location>
</feature>
<dbReference type="InterPro" id="IPR036259">
    <property type="entry name" value="MFS_trans_sf"/>
</dbReference>
<feature type="transmembrane region" description="Helical" evidence="5">
    <location>
        <begin position="487"/>
        <end position="509"/>
    </location>
</feature>
<protein>
    <submittedName>
        <fullName evidence="7">(diamondback moth) hypothetical protein</fullName>
    </submittedName>
</protein>
<feature type="transmembrane region" description="Helical" evidence="5">
    <location>
        <begin position="50"/>
        <end position="70"/>
    </location>
</feature>
<feature type="transmembrane region" description="Helical" evidence="5">
    <location>
        <begin position="402"/>
        <end position="423"/>
    </location>
</feature>
<dbReference type="InterPro" id="IPR020846">
    <property type="entry name" value="MFS_dom"/>
</dbReference>
<dbReference type="PROSITE" id="PS00216">
    <property type="entry name" value="SUGAR_TRANSPORT_1"/>
    <property type="match status" value="1"/>
</dbReference>
<feature type="transmembrane region" description="Helical" evidence="5">
    <location>
        <begin position="176"/>
        <end position="193"/>
    </location>
</feature>
<keyword evidence="2 5" id="KW-0812">Transmembrane</keyword>
<feature type="transmembrane region" description="Helical" evidence="5">
    <location>
        <begin position="231"/>
        <end position="252"/>
    </location>
</feature>
<dbReference type="PROSITE" id="PS50850">
    <property type="entry name" value="MFS"/>
    <property type="match status" value="1"/>
</dbReference>
<accession>A0A8S4FYH8</accession>
<proteinExistence type="predicted"/>
<evidence type="ECO:0000256" key="4">
    <source>
        <dbReference type="ARBA" id="ARBA00023136"/>
    </source>
</evidence>
<feature type="transmembrane region" description="Helical" evidence="5">
    <location>
        <begin position="435"/>
        <end position="466"/>
    </location>
</feature>
<sequence>MSIELEAPISVQPNSIVSKRISSDDGHKTKEEKTLDFDDLLVQAGEFGRYQLYLFIATMPYYVYGVFVYFTQMFLTEVPSQHWCWIPELENLTATERRSLAIPPDDHARFGYSHCISYVANWSDVLRTGDKPNPSWETAKCQNGWEFDTSEIPYPTISTELGWVCDRRSYQASAQAIFFFGSVFGGFLIGWVADRFGRIPAIVASNVIGCVGGIASIFVHDFTEFAICRFFMGMSYDNTMMMAYLLVLEYIAPKYRTLIANLSFAVFYSLAAIALPWIALACGHWKITSVATSLPLILALSAPLLLLESPRWLLTKGRVDDAVNKVLHLGKVNRKDIPSKMIQKFKEDFSNKKNTEKGNMYEILKNPVLRKMFVLICLEYMCCVIVFDALVRSLGMLDFDFFVSFSVVSATEFPSILILAFVMDWVGRRWLICSMSAISFVFCILIAFVGSGTGAVVCAVVARFAINMSYNTAIQWGAELFPTSVRGSALSAIHILGYIATMVSPYIVYLEVYVTWLPMVLSGLIGFLSAVIALTLPETARKDMPQTFEDAEVLANSQRFFELPTFAKKEIKGHEGQDNCSFEP</sequence>
<feature type="transmembrane region" description="Helical" evidence="5">
    <location>
        <begin position="258"/>
        <end position="280"/>
    </location>
</feature>
<evidence type="ECO:0000256" key="3">
    <source>
        <dbReference type="ARBA" id="ARBA00022989"/>
    </source>
</evidence>
<comment type="subcellular location">
    <subcellularLocation>
        <location evidence="1">Membrane</location>
        <topology evidence="1">Multi-pass membrane protein</topology>
    </subcellularLocation>
</comment>
<dbReference type="InterPro" id="IPR005828">
    <property type="entry name" value="MFS_sugar_transport-like"/>
</dbReference>
<name>A0A8S4FYH8_PLUXY</name>
<dbReference type="InterPro" id="IPR005829">
    <property type="entry name" value="Sugar_transporter_CS"/>
</dbReference>
<keyword evidence="3 5" id="KW-1133">Transmembrane helix</keyword>
<dbReference type="Proteomes" id="UP000653454">
    <property type="component" value="Unassembled WGS sequence"/>
</dbReference>